<evidence type="ECO:0000313" key="1">
    <source>
        <dbReference type="EMBL" id="CAI2187196.1"/>
    </source>
</evidence>
<feature type="non-terminal residue" evidence="1">
    <location>
        <position position="1"/>
    </location>
</feature>
<dbReference type="InterPro" id="IPR036691">
    <property type="entry name" value="Endo/exonu/phosph_ase_sf"/>
</dbReference>
<dbReference type="AlphaFoldDB" id="A0A9W4SZH3"/>
<comment type="caution">
    <text evidence="1">The sequence shown here is derived from an EMBL/GenBank/DDBJ whole genome shotgun (WGS) entry which is preliminary data.</text>
</comment>
<dbReference type="EMBL" id="CAMKVN010004504">
    <property type="protein sequence ID" value="CAI2187196.1"/>
    <property type="molecule type" value="Genomic_DNA"/>
</dbReference>
<proteinExistence type="predicted"/>
<name>A0A9W4SZH3_9GLOM</name>
<gene>
    <name evidence="1" type="ORF">FWILDA_LOCUS12954</name>
</gene>
<evidence type="ECO:0000313" key="2">
    <source>
        <dbReference type="Proteomes" id="UP001153678"/>
    </source>
</evidence>
<dbReference type="SUPFAM" id="SSF56219">
    <property type="entry name" value="DNase I-like"/>
    <property type="match status" value="1"/>
</dbReference>
<accession>A0A9W4SZH3</accession>
<keyword evidence="2" id="KW-1185">Reference proteome</keyword>
<dbReference type="OrthoDB" id="2487490at2759"/>
<sequence length="106" mass="12012">FPTFYNNICLAPSRIDHIFCSTGLTTDLQEATTIDIDYNLSDHAIATTSFFIPEIVSSTSRTPVKKVFFQYDNMLNDDWSAFAHKTDTLLTSCQLATLEKHKLKSK</sequence>
<reference evidence="1" key="1">
    <citation type="submission" date="2022-08" db="EMBL/GenBank/DDBJ databases">
        <authorList>
            <person name="Kallberg Y."/>
            <person name="Tangrot J."/>
            <person name="Rosling A."/>
        </authorList>
    </citation>
    <scope>NUCLEOTIDE SEQUENCE</scope>
    <source>
        <strain evidence="1">Wild A</strain>
    </source>
</reference>
<protein>
    <submittedName>
        <fullName evidence="1">3949_t:CDS:1</fullName>
    </submittedName>
</protein>
<dbReference type="Proteomes" id="UP001153678">
    <property type="component" value="Unassembled WGS sequence"/>
</dbReference>
<organism evidence="1 2">
    <name type="scientific">Funneliformis geosporum</name>
    <dbReference type="NCBI Taxonomy" id="1117311"/>
    <lineage>
        <taxon>Eukaryota</taxon>
        <taxon>Fungi</taxon>
        <taxon>Fungi incertae sedis</taxon>
        <taxon>Mucoromycota</taxon>
        <taxon>Glomeromycotina</taxon>
        <taxon>Glomeromycetes</taxon>
        <taxon>Glomerales</taxon>
        <taxon>Glomeraceae</taxon>
        <taxon>Funneliformis</taxon>
    </lineage>
</organism>